<dbReference type="Proteomes" id="UP001515943">
    <property type="component" value="Unassembled WGS sequence"/>
</dbReference>
<dbReference type="EMBL" id="VSRL01000030">
    <property type="protein sequence ID" value="NKE57372.1"/>
    <property type="molecule type" value="Genomic_DNA"/>
</dbReference>
<evidence type="ECO:0000256" key="1">
    <source>
        <dbReference type="SAM" id="MobiDB-lite"/>
    </source>
</evidence>
<dbReference type="RefSeq" id="WP_167972989.1">
    <property type="nucleotide sequence ID" value="NZ_VSRL01000030.1"/>
</dbReference>
<evidence type="ECO:0000313" key="2">
    <source>
        <dbReference type="EMBL" id="NKE57372.1"/>
    </source>
</evidence>
<keyword evidence="3" id="KW-1185">Reference proteome</keyword>
<organism evidence="2 3">
    <name type="scientific">Lentzea indica</name>
    <dbReference type="NCBI Taxonomy" id="2604800"/>
    <lineage>
        <taxon>Bacteria</taxon>
        <taxon>Bacillati</taxon>
        <taxon>Actinomycetota</taxon>
        <taxon>Actinomycetes</taxon>
        <taxon>Pseudonocardiales</taxon>
        <taxon>Pseudonocardiaceae</taxon>
        <taxon>Lentzea</taxon>
    </lineage>
</organism>
<feature type="compositionally biased region" description="Pro residues" evidence="1">
    <location>
        <begin position="44"/>
        <end position="66"/>
    </location>
</feature>
<feature type="region of interest" description="Disordered" evidence="1">
    <location>
        <begin position="31"/>
        <end position="96"/>
    </location>
</feature>
<protein>
    <recommendedName>
        <fullName evidence="4">Polymorphic outer membrane protein repeat-containing protein</fullName>
    </recommendedName>
</protein>
<evidence type="ECO:0008006" key="4">
    <source>
        <dbReference type="Google" id="ProtNLM"/>
    </source>
</evidence>
<comment type="caution">
    <text evidence="2">The sequence shown here is derived from an EMBL/GenBank/DDBJ whole genome shotgun (WGS) entry which is preliminary data.</text>
</comment>
<gene>
    <name evidence="2" type="ORF">FXN61_11205</name>
</gene>
<reference evidence="2 3" key="1">
    <citation type="submission" date="2019-08" db="EMBL/GenBank/DDBJ databases">
        <title>Lentzea from Indian Himalayas.</title>
        <authorList>
            <person name="Mandal S."/>
            <person name="Mallick Gupta A."/>
            <person name="Maiti P.K."/>
            <person name="Sarkar J."/>
            <person name="Mandal S."/>
        </authorList>
    </citation>
    <scope>NUCLEOTIDE SEQUENCE [LARGE SCALE GENOMIC DNA]</scope>
    <source>
        <strain evidence="2 3">PSKA42</strain>
    </source>
</reference>
<dbReference type="SUPFAM" id="SSF51126">
    <property type="entry name" value="Pectin lyase-like"/>
    <property type="match status" value="1"/>
</dbReference>
<proteinExistence type="predicted"/>
<name>A0ABX1FEW9_9PSEU</name>
<dbReference type="PROSITE" id="PS51257">
    <property type="entry name" value="PROKAR_LIPOPROTEIN"/>
    <property type="match status" value="1"/>
</dbReference>
<sequence>MSGRQVVVLLAALVAGCGTTIQGSPVAAPSLPTASPSQTVTVVTPPPSSSAAPPPSSAPPPPPPPAKFGNPNGTAAVPPEAAAEDTSKPTRVIGTGTPASCTSQAVVDAVAAGGIITFSCGPNPLTIPMAATAKVRTNSGAKVVVDGGGRITLSGQGQRRVLYQNTCDKALGITTSHCQDQDAPTLVVQNITLADGNSTGDAAEGGGGGALFVRGGRLKVVNSRFSGNKCDATGPDLGGAAIRVLDQFRDGPVYITSSTFEGGVCSNGGALSSIGTSWVVLNSLMKGNKAIGRGANPARGGTPGGGSGGAIYNDGNTFTLRVVGSLIEDNQANEGGGAVFFVSNDNSGSMSVEGSTLRRNPSLGFETIKGIFYLGAGDKPKVTASTIQ</sequence>
<dbReference type="InterPro" id="IPR011050">
    <property type="entry name" value="Pectin_lyase_fold/virulence"/>
</dbReference>
<evidence type="ECO:0000313" key="3">
    <source>
        <dbReference type="Proteomes" id="UP001515943"/>
    </source>
</evidence>
<accession>A0ABX1FEW9</accession>
<feature type="compositionally biased region" description="Low complexity" evidence="1">
    <location>
        <begin position="32"/>
        <end position="43"/>
    </location>
</feature>